<feature type="compositionally biased region" description="Basic and acidic residues" evidence="1">
    <location>
        <begin position="50"/>
        <end position="61"/>
    </location>
</feature>
<dbReference type="EMBL" id="JALBUU010000024">
    <property type="protein sequence ID" value="MCI0754949.1"/>
    <property type="molecule type" value="Genomic_DNA"/>
</dbReference>
<accession>A0ABS9W6N1</accession>
<comment type="caution">
    <text evidence="2">The sequence shown here is derived from an EMBL/GenBank/DDBJ whole genome shotgun (WGS) entry which is preliminary data.</text>
</comment>
<dbReference type="RefSeq" id="WP_120010691.1">
    <property type="nucleotide sequence ID" value="NZ_JALBUU010000024.1"/>
</dbReference>
<sequence length="71" mass="8089">MRQPHRFSIGQNVVLTPIKYGAVAPAGTYIVVRLLPNDDLDREYRLKHQHDGHERVVRESQLRAGPASPFN</sequence>
<dbReference type="Proteomes" id="UP001201985">
    <property type="component" value="Unassembled WGS sequence"/>
</dbReference>
<gene>
    <name evidence="2" type="ORF">MON41_14590</name>
</gene>
<evidence type="ECO:0000313" key="2">
    <source>
        <dbReference type="EMBL" id="MCI0754949.1"/>
    </source>
</evidence>
<proteinExistence type="predicted"/>
<reference evidence="2 3" key="1">
    <citation type="submission" date="2022-03" db="EMBL/GenBank/DDBJ databases">
        <title>Complete genome analysis of Roseomonas KG 17.1 : a prolific producer of plant growth promoters.</title>
        <authorList>
            <person name="Saadouli I."/>
            <person name="Najjari A."/>
            <person name="Mosbah A."/>
            <person name="Ouzari H.I."/>
        </authorList>
    </citation>
    <scope>NUCLEOTIDE SEQUENCE [LARGE SCALE GENOMIC DNA]</scope>
    <source>
        <strain evidence="2 3">KG17-1</strain>
    </source>
</reference>
<keyword evidence="3" id="KW-1185">Reference proteome</keyword>
<evidence type="ECO:0000256" key="1">
    <source>
        <dbReference type="SAM" id="MobiDB-lite"/>
    </source>
</evidence>
<evidence type="ECO:0000313" key="3">
    <source>
        <dbReference type="Proteomes" id="UP001201985"/>
    </source>
</evidence>
<protein>
    <submittedName>
        <fullName evidence="2">Uncharacterized protein</fullName>
    </submittedName>
</protein>
<organism evidence="2 3">
    <name type="scientific">Teichococcus vastitatis</name>
    <dbReference type="NCBI Taxonomy" id="2307076"/>
    <lineage>
        <taxon>Bacteria</taxon>
        <taxon>Pseudomonadati</taxon>
        <taxon>Pseudomonadota</taxon>
        <taxon>Alphaproteobacteria</taxon>
        <taxon>Acetobacterales</taxon>
        <taxon>Roseomonadaceae</taxon>
        <taxon>Roseomonas</taxon>
    </lineage>
</organism>
<feature type="region of interest" description="Disordered" evidence="1">
    <location>
        <begin position="50"/>
        <end position="71"/>
    </location>
</feature>
<name>A0ABS9W6N1_9PROT</name>